<evidence type="ECO:0000256" key="5">
    <source>
        <dbReference type="ARBA" id="ARBA00022692"/>
    </source>
</evidence>
<evidence type="ECO:0000313" key="26">
    <source>
        <dbReference type="EMBL" id="DBA33032.1"/>
    </source>
</evidence>
<evidence type="ECO:0000256" key="8">
    <source>
        <dbReference type="ARBA" id="ARBA00022837"/>
    </source>
</evidence>
<evidence type="ECO:0000256" key="19">
    <source>
        <dbReference type="ARBA" id="ARBA00064553"/>
    </source>
</evidence>
<dbReference type="FunFam" id="2.60.40.60:FF:000007">
    <property type="entry name" value="Protocadherin alpha 2"/>
    <property type="match status" value="1"/>
</dbReference>
<dbReference type="SUPFAM" id="SSF49313">
    <property type="entry name" value="Cadherin-like"/>
    <property type="match status" value="5"/>
</dbReference>
<dbReference type="PROSITE" id="PS50268">
    <property type="entry name" value="CADHERIN_2"/>
    <property type="match status" value="6"/>
</dbReference>
<dbReference type="AlphaFoldDB" id="A0AAV3B670"/>
<keyword evidence="5 23" id="KW-0812">Transmembrane</keyword>
<reference evidence="26" key="1">
    <citation type="thesis" date="2020" institute="ProQuest LLC" country="789 East Eisenhower Parkway, Ann Arbor, MI, USA">
        <title>Comparative Genomics and Chromosome Evolution.</title>
        <authorList>
            <person name="Mudd A.B."/>
        </authorList>
    </citation>
    <scope>NUCLEOTIDE SEQUENCE</scope>
    <source>
        <strain evidence="26">1538</strain>
        <tissue evidence="26">Blood</tissue>
    </source>
</reference>
<keyword evidence="10 23" id="KW-1133">Transmembrane helix</keyword>
<dbReference type="SMART" id="SM00112">
    <property type="entry name" value="CA"/>
    <property type="match status" value="6"/>
</dbReference>
<dbReference type="InterPro" id="IPR002126">
    <property type="entry name" value="Cadherin-like_dom"/>
</dbReference>
<dbReference type="GO" id="GO:0005509">
    <property type="term" value="F:calcium ion binding"/>
    <property type="evidence" value="ECO:0007669"/>
    <property type="project" value="UniProtKB-UniRule"/>
</dbReference>
<evidence type="ECO:0000256" key="14">
    <source>
        <dbReference type="ARBA" id="ARBA00023257"/>
    </source>
</evidence>
<keyword evidence="6 24" id="KW-0732">Signal</keyword>
<comment type="subunit">
    <text evidence="19">The N-terminal extracellular domain forms homophilic interactions; these interactions activate p38 MAPK via TAOK2 and trigger endocytosis. Interacts with CDH2; this interaction may lead to CDH2 cointernalization. Interacts with CDH11. Interacts with TAOK2.</text>
</comment>
<evidence type="ECO:0000256" key="7">
    <source>
        <dbReference type="ARBA" id="ARBA00022737"/>
    </source>
</evidence>
<feature type="domain" description="Cadherin" evidence="25">
    <location>
        <begin position="573"/>
        <end position="677"/>
    </location>
</feature>
<evidence type="ECO:0000256" key="6">
    <source>
        <dbReference type="ARBA" id="ARBA00022729"/>
    </source>
</evidence>
<feature type="domain" description="Cadherin" evidence="25">
    <location>
        <begin position="130"/>
        <end position="238"/>
    </location>
</feature>
<feature type="compositionally biased region" description="Polar residues" evidence="22">
    <location>
        <begin position="855"/>
        <end position="866"/>
    </location>
</feature>
<dbReference type="InterPro" id="IPR013164">
    <property type="entry name" value="Cadherin_N"/>
</dbReference>
<dbReference type="GO" id="GO:0030425">
    <property type="term" value="C:dendrite"/>
    <property type="evidence" value="ECO:0007669"/>
    <property type="project" value="UniProtKB-SubCell"/>
</dbReference>
<evidence type="ECO:0000256" key="13">
    <source>
        <dbReference type="ARBA" id="ARBA00023180"/>
    </source>
</evidence>
<dbReference type="InterPro" id="IPR015919">
    <property type="entry name" value="Cadherin-like_sf"/>
</dbReference>
<evidence type="ECO:0000256" key="18">
    <source>
        <dbReference type="ARBA" id="ARBA00056898"/>
    </source>
</evidence>
<keyword evidence="4" id="KW-0597">Phosphoprotein</keyword>
<dbReference type="Pfam" id="PF08266">
    <property type="entry name" value="Cadherin_2"/>
    <property type="match status" value="1"/>
</dbReference>
<dbReference type="Proteomes" id="UP001181693">
    <property type="component" value="Unassembled WGS sequence"/>
</dbReference>
<evidence type="ECO:0000256" key="9">
    <source>
        <dbReference type="ARBA" id="ARBA00022889"/>
    </source>
</evidence>
<sequence length="981" mass="108161">MLQFLNFFPVLLLGSMTSLASTEFVHYHIYEEESPGTVIAVLSEDSKFNSTEQPVSNFRLMKQYNNSIIRVQESDGQLSIGEKIDREQICRQTSNCILALDVVSFSEDQIKLINVKVEVRDINDNRPHFPNSEIYVDISESSAVGARIPLQIAIDEDIGANSIQNYELSDNSHFKIDVQTRSDGVKYADLVLVKELDRESQSAYTLKLMAMDGGSPSLSGSAVVIVRVLDFNDNSPIFEKSSVTVDMMEDAPVGYLLLDINAVDPDEGANGEIVYSFSPQVSPEVRQLFNIDPKSGGITLEGKVDYESRQMYEFDIQAQDLSPNPLTSTCKITVHIVDANDNAPAITITPLTTVNKGIAYITEGAAKDSFVALIGTTDKDSGPNGQVHCTLYGHDHFKLKQAYEDSFMIVTTSTLDREKIAEYNLTIVAEDQGFPSLKTIKQYSVRLIDENDNAPEFTKQIYEASIQENNAPGTYITTVVAKDTDFGLNGKISYRLVDAKILGQSLSTFVAIDSDSGMLRAVRSLDYEMLKQLDIEIEACDNGTPQLTARTQLKIKIIDVNDNAPVITFPMLDNGTAEVMLPIHAPQNYLVLQIKATDKDEGVNSQLSFFIQQDNQKLFAMNKATGELSLTRKIDSLHFEDLSVVIAVFDSGRPSMYSNATLKFSLTESYPSSVEIVIMQSSAESQHQMDLSIIFIAVLSGGCALLLVAIIFVACSCKRKSNSKTDVEEQRIGDIKDQLLNSTAISKETLSSSTLSQSESCQLSINTESEGCSVSSSSDLAKDLNTASNSSVSDPVYHSSRWQRDNSTGSISGSSQIERLSAKDSGKGDSDFNDSDSDTSGEGVKRDSGLPVNKQPCSIYTGTSGTFRGPEPPLHSHCSNKAPYPGHVTMQYEKRYATSYSLVPSYYNTYQHSRIPNVPVSYYTLKDSYHADSMQDERMSRQRDLVNRGAMLSPPRVTRTYQGSNYITEISLQPCEIATTF</sequence>
<evidence type="ECO:0000256" key="23">
    <source>
        <dbReference type="SAM" id="Phobius"/>
    </source>
</evidence>
<feature type="domain" description="Cadherin" evidence="25">
    <location>
        <begin position="361"/>
        <end position="457"/>
    </location>
</feature>
<feature type="region of interest" description="Disordered" evidence="22">
    <location>
        <begin position="785"/>
        <end position="876"/>
    </location>
</feature>
<dbReference type="CDD" id="cd11304">
    <property type="entry name" value="Cadherin_repeat"/>
    <property type="match status" value="6"/>
</dbReference>
<feature type="compositionally biased region" description="Polar residues" evidence="22">
    <location>
        <begin position="805"/>
        <end position="818"/>
    </location>
</feature>
<evidence type="ECO:0000256" key="11">
    <source>
        <dbReference type="ARBA" id="ARBA00023018"/>
    </source>
</evidence>
<keyword evidence="9" id="KW-0130">Cell adhesion</keyword>
<keyword evidence="13" id="KW-0325">Glycoprotein</keyword>
<dbReference type="GO" id="GO:0007156">
    <property type="term" value="P:homophilic cell adhesion via plasma membrane adhesion molecules"/>
    <property type="evidence" value="ECO:0007669"/>
    <property type="project" value="InterPro"/>
</dbReference>
<evidence type="ECO:0000256" key="15">
    <source>
        <dbReference type="ARBA" id="ARBA00023273"/>
    </source>
</evidence>
<dbReference type="FunFam" id="2.60.40.60:FF:000002">
    <property type="entry name" value="Protocadherin alpha 2"/>
    <property type="match status" value="1"/>
</dbReference>
<keyword evidence="12 23" id="KW-0472">Membrane</keyword>
<keyword evidence="7" id="KW-0677">Repeat</keyword>
<evidence type="ECO:0000256" key="1">
    <source>
        <dbReference type="ARBA" id="ARBA00004251"/>
    </source>
</evidence>
<dbReference type="EMBL" id="DYDO01000001">
    <property type="protein sequence ID" value="DBA33032.1"/>
    <property type="molecule type" value="Genomic_DNA"/>
</dbReference>
<dbReference type="Gene3D" id="2.60.40.60">
    <property type="entry name" value="Cadherins"/>
    <property type="match status" value="6"/>
</dbReference>
<evidence type="ECO:0000259" key="25">
    <source>
        <dbReference type="PROSITE" id="PS50268"/>
    </source>
</evidence>
<dbReference type="FunFam" id="2.60.40.60:FF:000117">
    <property type="entry name" value="protocadherin-8 isoform X1"/>
    <property type="match status" value="1"/>
</dbReference>
<evidence type="ECO:0000256" key="16">
    <source>
        <dbReference type="ARBA" id="ARBA00034100"/>
    </source>
</evidence>
<comment type="function">
    <text evidence="18">Calcium-dependent cell-adhesion protein. May play a role in activity-induced synaptic reorganization underlying long term memory. Could be involved in CDH2 internalization through TAOK2/p38 MAPK pathway. In hippocampal neurons, may play a role in the down-regulation of dendritic spines, maybe through its action on CDH2 endocytosis.</text>
</comment>
<dbReference type="InterPro" id="IPR050174">
    <property type="entry name" value="Protocadherin/Cadherin-CA"/>
</dbReference>
<evidence type="ECO:0000256" key="24">
    <source>
        <dbReference type="SAM" id="SignalP"/>
    </source>
</evidence>
<evidence type="ECO:0000313" key="27">
    <source>
        <dbReference type="Proteomes" id="UP001181693"/>
    </source>
</evidence>
<accession>A0AAV3B670</accession>
<organism evidence="26 27">
    <name type="scientific">Pyxicephalus adspersus</name>
    <name type="common">African bullfrog</name>
    <dbReference type="NCBI Taxonomy" id="30357"/>
    <lineage>
        <taxon>Eukaryota</taxon>
        <taxon>Metazoa</taxon>
        <taxon>Chordata</taxon>
        <taxon>Craniata</taxon>
        <taxon>Vertebrata</taxon>
        <taxon>Euteleostomi</taxon>
        <taxon>Amphibia</taxon>
        <taxon>Batrachia</taxon>
        <taxon>Anura</taxon>
        <taxon>Neobatrachia</taxon>
        <taxon>Ranoidea</taxon>
        <taxon>Pyxicephalidae</taxon>
        <taxon>Pyxicephalinae</taxon>
        <taxon>Pyxicephalus</taxon>
    </lineage>
</organism>
<comment type="subcellular location">
    <subcellularLocation>
        <location evidence="1">Cell membrane</location>
        <topology evidence="1">Single-pass type I membrane protein</topology>
    </subcellularLocation>
    <subcellularLocation>
        <location evidence="2">Cell projection</location>
        <location evidence="2">Dendrite</location>
    </subcellularLocation>
    <subcellularLocation>
        <location evidence="16">Postsynaptic cell membrane</location>
    </subcellularLocation>
    <subcellularLocation>
        <location evidence="17">Presynaptic cell membrane</location>
    </subcellularLocation>
</comment>
<name>A0AAV3B670_PYXAD</name>
<proteinExistence type="predicted"/>
<evidence type="ECO:0000256" key="3">
    <source>
        <dbReference type="ARBA" id="ARBA00022475"/>
    </source>
</evidence>
<evidence type="ECO:0000256" key="17">
    <source>
        <dbReference type="ARBA" id="ARBA00034111"/>
    </source>
</evidence>
<feature type="signal peptide" evidence="24">
    <location>
        <begin position="1"/>
        <end position="22"/>
    </location>
</feature>
<gene>
    <name evidence="26" type="ORF">GDO54_000769</name>
</gene>
<dbReference type="Pfam" id="PF00028">
    <property type="entry name" value="Cadherin"/>
    <property type="match status" value="5"/>
</dbReference>
<evidence type="ECO:0000256" key="21">
    <source>
        <dbReference type="PROSITE-ProRule" id="PRU00043"/>
    </source>
</evidence>
<protein>
    <recommendedName>
        <fullName evidence="20">Protocadherin-8</fullName>
    </recommendedName>
</protein>
<dbReference type="PANTHER" id="PTHR24028">
    <property type="entry name" value="CADHERIN-87A"/>
    <property type="match status" value="1"/>
</dbReference>
<dbReference type="InterPro" id="IPR020894">
    <property type="entry name" value="Cadherin_CS"/>
</dbReference>
<evidence type="ECO:0000256" key="22">
    <source>
        <dbReference type="SAM" id="MobiDB-lite"/>
    </source>
</evidence>
<keyword evidence="3" id="KW-1003">Cell membrane</keyword>
<feature type="domain" description="Cadherin" evidence="25">
    <location>
        <begin position="21"/>
        <end position="129"/>
    </location>
</feature>
<feature type="chain" id="PRO_5043595675" description="Protocadherin-8" evidence="24">
    <location>
        <begin position="23"/>
        <end position="981"/>
    </location>
</feature>
<feature type="transmembrane region" description="Helical" evidence="23">
    <location>
        <begin position="691"/>
        <end position="715"/>
    </location>
</feature>
<evidence type="ECO:0000256" key="10">
    <source>
        <dbReference type="ARBA" id="ARBA00022989"/>
    </source>
</evidence>
<dbReference type="FunFam" id="2.60.40.60:FF:000120">
    <property type="entry name" value="Protocadherin 8"/>
    <property type="match status" value="1"/>
</dbReference>
<dbReference type="GO" id="GO:0045211">
    <property type="term" value="C:postsynaptic membrane"/>
    <property type="evidence" value="ECO:0007669"/>
    <property type="project" value="UniProtKB-SubCell"/>
</dbReference>
<evidence type="ECO:0000256" key="20">
    <source>
        <dbReference type="ARBA" id="ARBA00067805"/>
    </source>
</evidence>
<dbReference type="GO" id="GO:0042734">
    <property type="term" value="C:presynaptic membrane"/>
    <property type="evidence" value="ECO:0007669"/>
    <property type="project" value="UniProtKB-SubCell"/>
</dbReference>
<keyword evidence="8 21" id="KW-0106">Calcium</keyword>
<evidence type="ECO:0000256" key="4">
    <source>
        <dbReference type="ARBA" id="ARBA00022553"/>
    </source>
</evidence>
<keyword evidence="27" id="KW-1185">Reference proteome</keyword>
<keyword evidence="15" id="KW-0966">Cell projection</keyword>
<evidence type="ECO:0000256" key="12">
    <source>
        <dbReference type="ARBA" id="ARBA00023136"/>
    </source>
</evidence>
<keyword evidence="14" id="KW-0628">Postsynaptic cell membrane</keyword>
<comment type="caution">
    <text evidence="26">The sequence shown here is derived from an EMBL/GenBank/DDBJ whole genome shotgun (WGS) entry which is preliminary data.</text>
</comment>
<evidence type="ECO:0000256" key="2">
    <source>
        <dbReference type="ARBA" id="ARBA00004279"/>
    </source>
</evidence>
<feature type="domain" description="Cadherin" evidence="25">
    <location>
        <begin position="458"/>
        <end position="567"/>
    </location>
</feature>
<dbReference type="PRINTS" id="PR00205">
    <property type="entry name" value="CADHERIN"/>
</dbReference>
<feature type="compositionally biased region" description="Basic and acidic residues" evidence="22">
    <location>
        <begin position="820"/>
        <end position="830"/>
    </location>
</feature>
<keyword evidence="11" id="KW-0770">Synapse</keyword>
<dbReference type="PROSITE" id="PS00232">
    <property type="entry name" value="CADHERIN_1"/>
    <property type="match status" value="3"/>
</dbReference>
<feature type="domain" description="Cadherin" evidence="25">
    <location>
        <begin position="239"/>
        <end position="346"/>
    </location>
</feature>
<dbReference type="FunFam" id="2.60.40.60:FF:000003">
    <property type="entry name" value="Protocadherin alpha 2"/>
    <property type="match status" value="1"/>
</dbReference>
<dbReference type="PANTHER" id="PTHR24028:SF46">
    <property type="entry name" value="PROTOCADHERIN-8"/>
    <property type="match status" value="1"/>
</dbReference>
<dbReference type="FunFam" id="2.60.40.60:FF:000001">
    <property type="entry name" value="Protocadherin alpha 2"/>
    <property type="match status" value="1"/>
</dbReference>